<proteinExistence type="predicted"/>
<dbReference type="Proteomes" id="UP000327013">
    <property type="component" value="Chromosome 5"/>
</dbReference>
<gene>
    <name evidence="1" type="ORF">FH972_012581</name>
</gene>
<keyword evidence="2" id="KW-1185">Reference proteome</keyword>
<reference evidence="1 2" key="1">
    <citation type="submission" date="2019-06" db="EMBL/GenBank/DDBJ databases">
        <title>A chromosomal-level reference genome of Carpinus fangiana (Coryloideae, Betulaceae).</title>
        <authorList>
            <person name="Yang X."/>
            <person name="Wang Z."/>
            <person name="Zhang L."/>
            <person name="Hao G."/>
            <person name="Liu J."/>
            <person name="Yang Y."/>
        </authorList>
    </citation>
    <scope>NUCLEOTIDE SEQUENCE [LARGE SCALE GENOMIC DNA]</scope>
    <source>
        <strain evidence="1">Cfa_2016G</strain>
        <tissue evidence="1">Leaf</tissue>
    </source>
</reference>
<accession>A0A5N6R459</accession>
<sequence length="72" mass="7731">MSSNEATSGELICRCGVPACLKIAVGRKITNGGFAGADIMMDEKLSNEVKDLNAKLVVEATRYILGQLLWCI</sequence>
<name>A0A5N6R459_9ROSI</name>
<evidence type="ECO:0000313" key="1">
    <source>
        <dbReference type="EMBL" id="KAE8055759.1"/>
    </source>
</evidence>
<dbReference type="EMBL" id="CM017325">
    <property type="protein sequence ID" value="KAE8055759.1"/>
    <property type="molecule type" value="Genomic_DNA"/>
</dbReference>
<dbReference type="AlphaFoldDB" id="A0A5N6R459"/>
<protein>
    <submittedName>
        <fullName evidence="1">Uncharacterized protein</fullName>
    </submittedName>
</protein>
<evidence type="ECO:0000313" key="2">
    <source>
        <dbReference type="Proteomes" id="UP000327013"/>
    </source>
</evidence>
<organism evidence="1 2">
    <name type="scientific">Carpinus fangiana</name>
    <dbReference type="NCBI Taxonomy" id="176857"/>
    <lineage>
        <taxon>Eukaryota</taxon>
        <taxon>Viridiplantae</taxon>
        <taxon>Streptophyta</taxon>
        <taxon>Embryophyta</taxon>
        <taxon>Tracheophyta</taxon>
        <taxon>Spermatophyta</taxon>
        <taxon>Magnoliopsida</taxon>
        <taxon>eudicotyledons</taxon>
        <taxon>Gunneridae</taxon>
        <taxon>Pentapetalae</taxon>
        <taxon>rosids</taxon>
        <taxon>fabids</taxon>
        <taxon>Fagales</taxon>
        <taxon>Betulaceae</taxon>
        <taxon>Carpinus</taxon>
    </lineage>
</organism>